<dbReference type="Gene3D" id="1.20.1250.20">
    <property type="entry name" value="MFS general substrate transporter like domains"/>
    <property type="match status" value="1"/>
</dbReference>
<proteinExistence type="predicted"/>
<accession>A0A9P3CQK1</accession>
<keyword evidence="3 6" id="KW-0812">Transmembrane</keyword>
<dbReference type="SUPFAM" id="SSF103473">
    <property type="entry name" value="MFS general substrate transporter"/>
    <property type="match status" value="1"/>
</dbReference>
<comment type="caution">
    <text evidence="7">The sequence shown here is derived from an EMBL/GenBank/DDBJ whole genome shotgun (WGS) entry which is preliminary data.</text>
</comment>
<organism evidence="7 8">
    <name type="scientific">Cercospora kikuchii</name>
    <dbReference type="NCBI Taxonomy" id="84275"/>
    <lineage>
        <taxon>Eukaryota</taxon>
        <taxon>Fungi</taxon>
        <taxon>Dikarya</taxon>
        <taxon>Ascomycota</taxon>
        <taxon>Pezizomycotina</taxon>
        <taxon>Dothideomycetes</taxon>
        <taxon>Dothideomycetidae</taxon>
        <taxon>Mycosphaerellales</taxon>
        <taxon>Mycosphaerellaceae</taxon>
        <taxon>Cercospora</taxon>
    </lineage>
</organism>
<gene>
    <name evidence="7" type="ORF">CKM354_000715400</name>
</gene>
<feature type="transmembrane region" description="Helical" evidence="6">
    <location>
        <begin position="156"/>
        <end position="173"/>
    </location>
</feature>
<dbReference type="OrthoDB" id="28755at2759"/>
<evidence type="ECO:0000313" key="8">
    <source>
        <dbReference type="Proteomes" id="UP000825890"/>
    </source>
</evidence>
<keyword evidence="4 6" id="KW-1133">Transmembrane helix</keyword>
<feature type="transmembrane region" description="Helical" evidence="6">
    <location>
        <begin position="235"/>
        <end position="255"/>
    </location>
</feature>
<feature type="transmembrane region" description="Helical" evidence="6">
    <location>
        <begin position="452"/>
        <end position="471"/>
    </location>
</feature>
<feature type="transmembrane region" description="Helical" evidence="6">
    <location>
        <begin position="194"/>
        <end position="215"/>
    </location>
</feature>
<dbReference type="PANTHER" id="PTHR19432">
    <property type="entry name" value="SUGAR TRANSPORTER"/>
    <property type="match status" value="1"/>
</dbReference>
<dbReference type="EMBL" id="BOLY01000004">
    <property type="protein sequence ID" value="GIZ43945.1"/>
    <property type="molecule type" value="Genomic_DNA"/>
</dbReference>
<evidence type="ECO:0000256" key="3">
    <source>
        <dbReference type="ARBA" id="ARBA00022692"/>
    </source>
</evidence>
<evidence type="ECO:0000256" key="6">
    <source>
        <dbReference type="SAM" id="Phobius"/>
    </source>
</evidence>
<evidence type="ECO:0000256" key="1">
    <source>
        <dbReference type="ARBA" id="ARBA00004141"/>
    </source>
</evidence>
<dbReference type="Proteomes" id="UP000825890">
    <property type="component" value="Unassembled WGS sequence"/>
</dbReference>
<feature type="transmembrane region" description="Helical" evidence="6">
    <location>
        <begin position="117"/>
        <end position="136"/>
    </location>
</feature>
<feature type="transmembrane region" description="Helical" evidence="6">
    <location>
        <begin position="411"/>
        <end position="432"/>
    </location>
</feature>
<comment type="subcellular location">
    <subcellularLocation>
        <location evidence="1">Membrane</location>
        <topology evidence="1">Multi-pass membrane protein</topology>
    </subcellularLocation>
</comment>
<evidence type="ECO:0000256" key="5">
    <source>
        <dbReference type="ARBA" id="ARBA00023136"/>
    </source>
</evidence>
<evidence type="ECO:0000256" key="4">
    <source>
        <dbReference type="ARBA" id="ARBA00022989"/>
    </source>
</evidence>
<evidence type="ECO:0000256" key="2">
    <source>
        <dbReference type="ARBA" id="ARBA00022448"/>
    </source>
</evidence>
<dbReference type="RefSeq" id="XP_044658432.1">
    <property type="nucleotide sequence ID" value="XM_044802497.1"/>
</dbReference>
<reference evidence="7 8" key="1">
    <citation type="submission" date="2021-01" db="EMBL/GenBank/DDBJ databases">
        <title>Cercospora kikuchii MAFF 305040 whole genome shotgun sequence.</title>
        <authorList>
            <person name="Kashiwa T."/>
            <person name="Suzuki T."/>
        </authorList>
    </citation>
    <scope>NUCLEOTIDE SEQUENCE [LARGE SCALE GENOMIC DNA]</scope>
    <source>
        <strain evidence="7 8">MAFF 305040</strain>
    </source>
</reference>
<feature type="transmembrane region" description="Helical" evidence="6">
    <location>
        <begin position="378"/>
        <end position="405"/>
    </location>
</feature>
<dbReference type="InterPro" id="IPR036259">
    <property type="entry name" value="MFS_trans_sf"/>
</dbReference>
<sequence length="514" mass="55739">MSSRPSTSSPRESIEQHFSLLEKADLEDEPVEDKDGGGNLIQLAAAGSTLWALQLVWSTIFARGTSYLTYIGIPMSVSAFLWISGPICGMIVQPLMGALSDSYEPRGSRTGRNKRKPFILGGAIATAASMIALAWIPNIVVFLEKFLSLGQEYETLLLILNATIWVWALSFSVQPLQGGIRTLLHEICSKEAQARFAACQGVLVAFGTVSGYFLASVQFGSRPGAWSAIWQFQNLTLVVSLILLLCSAITMVCPFRSPRKKVEGAASSSQYEASLKHAVKRNVNCLRSLPRSIQLTLQVQFFSWLGWFPALYYQTGYLASLYKVGRAYGLSQPTNEAEHAAADSVPHTIVMFATAVIMATMSQWASTSSKRNTFGGKIGSLTTLVIIWAGGHMLFALAMVASLFAKAETQGVWIFALVGIPRALSTWIPYALIGRKVTESHDAGTLTSLHNAALSAPQILAAGLCGFAFMVARYLDVASDDQFRWAMAVAGAAGVGASWRSWHLLREVRMSLAT</sequence>
<dbReference type="GO" id="GO:0008506">
    <property type="term" value="F:sucrose:proton symporter activity"/>
    <property type="evidence" value="ECO:0007669"/>
    <property type="project" value="TreeGrafter"/>
</dbReference>
<evidence type="ECO:0000313" key="7">
    <source>
        <dbReference type="EMBL" id="GIZ43945.1"/>
    </source>
</evidence>
<name>A0A9P3CQK1_9PEZI</name>
<keyword evidence="2" id="KW-0813">Transport</keyword>
<feature type="transmembrane region" description="Helical" evidence="6">
    <location>
        <begin position="40"/>
        <end position="61"/>
    </location>
</feature>
<protein>
    <recommendedName>
        <fullName evidence="9">Sucrose transporter</fullName>
    </recommendedName>
</protein>
<keyword evidence="5 6" id="KW-0472">Membrane</keyword>
<dbReference type="AlphaFoldDB" id="A0A9P3CQK1"/>
<dbReference type="PANTHER" id="PTHR19432:SF35">
    <property type="entry name" value="SOLUTE CARRIER FAMILY 45 MEMBER 3 ISOFORM X1"/>
    <property type="match status" value="1"/>
</dbReference>
<feature type="transmembrane region" description="Helical" evidence="6">
    <location>
        <begin position="349"/>
        <end position="366"/>
    </location>
</feature>
<dbReference type="GeneID" id="68292729"/>
<dbReference type="GO" id="GO:0005886">
    <property type="term" value="C:plasma membrane"/>
    <property type="evidence" value="ECO:0007669"/>
    <property type="project" value="TreeGrafter"/>
</dbReference>
<feature type="transmembrane region" description="Helical" evidence="6">
    <location>
        <begin position="67"/>
        <end position="96"/>
    </location>
</feature>
<evidence type="ECO:0008006" key="9">
    <source>
        <dbReference type="Google" id="ProtNLM"/>
    </source>
</evidence>
<keyword evidence="8" id="KW-1185">Reference proteome</keyword>